<reference evidence="8" key="1">
    <citation type="submission" date="2017-09" db="EMBL/GenBank/DDBJ databases">
        <title>Depth-based differentiation of microbial function through sediment-hosted aquifers and enrichment of novel symbionts in the deep terrestrial subsurface.</title>
        <authorList>
            <person name="Probst A.J."/>
            <person name="Ladd B."/>
            <person name="Jarett J.K."/>
            <person name="Geller-Mcgrath D.E."/>
            <person name="Sieber C.M.K."/>
            <person name="Emerson J.B."/>
            <person name="Anantharaman K."/>
            <person name="Thomas B.C."/>
            <person name="Malmstrom R."/>
            <person name="Stieglmeier M."/>
            <person name="Klingl A."/>
            <person name="Woyke T."/>
            <person name="Ryan C.M."/>
            <person name="Banfield J.F."/>
        </authorList>
    </citation>
    <scope>NUCLEOTIDE SEQUENCE [LARGE SCALE GENOMIC DNA]</scope>
</reference>
<evidence type="ECO:0000256" key="5">
    <source>
        <dbReference type="ARBA" id="ARBA00023204"/>
    </source>
</evidence>
<gene>
    <name evidence="7" type="ORF">COU88_03055</name>
</gene>
<dbReference type="CDD" id="cd10434">
    <property type="entry name" value="GIY-YIG_UvrC_Cho"/>
    <property type="match status" value="1"/>
</dbReference>
<evidence type="ECO:0000259" key="6">
    <source>
        <dbReference type="PROSITE" id="PS50164"/>
    </source>
</evidence>
<dbReference type="Pfam" id="PF01541">
    <property type="entry name" value="GIY-YIG"/>
    <property type="match status" value="1"/>
</dbReference>
<proteinExistence type="predicted"/>
<dbReference type="FunFam" id="3.40.1440.10:FF:000001">
    <property type="entry name" value="UvrABC system protein C"/>
    <property type="match status" value="1"/>
</dbReference>
<dbReference type="InterPro" id="IPR050066">
    <property type="entry name" value="UvrABC_protein_C"/>
</dbReference>
<feature type="non-terminal residue" evidence="7">
    <location>
        <position position="172"/>
    </location>
</feature>
<dbReference type="GO" id="GO:0004518">
    <property type="term" value="F:nuclease activity"/>
    <property type="evidence" value="ECO:0007669"/>
    <property type="project" value="UniProtKB-KW"/>
</dbReference>
<dbReference type="PANTHER" id="PTHR30562:SF1">
    <property type="entry name" value="UVRABC SYSTEM PROTEIN C"/>
    <property type="match status" value="1"/>
</dbReference>
<evidence type="ECO:0000256" key="2">
    <source>
        <dbReference type="ARBA" id="ARBA00022763"/>
    </source>
</evidence>
<dbReference type="InterPro" id="IPR000305">
    <property type="entry name" value="GIY-YIG_endonuc"/>
</dbReference>
<dbReference type="PROSITE" id="PS50164">
    <property type="entry name" value="GIY_YIG"/>
    <property type="match status" value="1"/>
</dbReference>
<keyword evidence="2" id="KW-0227">DNA damage</keyword>
<dbReference type="GO" id="GO:0006289">
    <property type="term" value="P:nucleotide-excision repair"/>
    <property type="evidence" value="ECO:0007669"/>
    <property type="project" value="InterPro"/>
</dbReference>
<comment type="caution">
    <text evidence="7">The sequence shown here is derived from an EMBL/GenBank/DDBJ whole genome shotgun (WGS) entry which is preliminary data.</text>
</comment>
<evidence type="ECO:0000313" key="7">
    <source>
        <dbReference type="EMBL" id="PJE62795.1"/>
    </source>
</evidence>
<dbReference type="Gene3D" id="3.40.1440.10">
    <property type="entry name" value="GIY-YIG endonuclease"/>
    <property type="match status" value="1"/>
</dbReference>
<dbReference type="AlphaFoldDB" id="A0A2M8KS99"/>
<dbReference type="SUPFAM" id="SSF82771">
    <property type="entry name" value="GIY-YIG endonuclease"/>
    <property type="match status" value="1"/>
</dbReference>
<sequence>MQCYTFLMKRENLYKNLPNSPGVYLMKNNHGKLLYIGKAGSLKRRVSSYFQKSHDSRIQKMVSEVRKIDIRKTDTALEALILESALIKKHQPPYNVREKDDKSFLYVEITEEAFPRVLLVRGKDIKDKIYKRRFGPFTASSNIREALRIIRRIFRYSIHSSSPLPVTHHRLP</sequence>
<organism evidence="7 8">
    <name type="scientific">Candidatus Roizmanbacteria bacterium CG10_big_fil_rev_8_21_14_0_10_39_6</name>
    <dbReference type="NCBI Taxonomy" id="1974853"/>
    <lineage>
        <taxon>Bacteria</taxon>
        <taxon>Candidatus Roizmaniibacteriota</taxon>
    </lineage>
</organism>
<dbReference type="InterPro" id="IPR047296">
    <property type="entry name" value="GIY-YIG_UvrC_Cho"/>
</dbReference>
<evidence type="ECO:0000256" key="3">
    <source>
        <dbReference type="ARBA" id="ARBA00022769"/>
    </source>
</evidence>
<evidence type="ECO:0000256" key="4">
    <source>
        <dbReference type="ARBA" id="ARBA00022881"/>
    </source>
</evidence>
<protein>
    <submittedName>
        <fullName evidence="7">Excinuclease ABC subunit C</fullName>
    </submittedName>
</protein>
<evidence type="ECO:0000313" key="8">
    <source>
        <dbReference type="Proteomes" id="UP000229554"/>
    </source>
</evidence>
<keyword evidence="3" id="KW-0228">DNA excision</keyword>
<keyword evidence="5" id="KW-0234">DNA repair</keyword>
<keyword evidence="1" id="KW-0963">Cytoplasm</keyword>
<dbReference type="SMART" id="SM00465">
    <property type="entry name" value="GIYc"/>
    <property type="match status" value="1"/>
</dbReference>
<evidence type="ECO:0000256" key="1">
    <source>
        <dbReference type="ARBA" id="ARBA00022490"/>
    </source>
</evidence>
<keyword evidence="4" id="KW-0267">Excision nuclease</keyword>
<dbReference type="PANTHER" id="PTHR30562">
    <property type="entry name" value="UVRC/OXIDOREDUCTASE"/>
    <property type="match status" value="1"/>
</dbReference>
<dbReference type="Proteomes" id="UP000229554">
    <property type="component" value="Unassembled WGS sequence"/>
</dbReference>
<name>A0A2M8KS99_9BACT</name>
<dbReference type="EMBL" id="PFED01000125">
    <property type="protein sequence ID" value="PJE62795.1"/>
    <property type="molecule type" value="Genomic_DNA"/>
</dbReference>
<accession>A0A2M8KS99</accession>
<feature type="domain" description="GIY-YIG" evidence="6">
    <location>
        <begin position="19"/>
        <end position="96"/>
    </location>
</feature>
<dbReference type="InterPro" id="IPR035901">
    <property type="entry name" value="GIY-YIG_endonuc_sf"/>
</dbReference>
<dbReference type="GO" id="GO:0009380">
    <property type="term" value="C:excinuclease repair complex"/>
    <property type="evidence" value="ECO:0007669"/>
    <property type="project" value="TreeGrafter"/>
</dbReference>